<sequence length="113" mass="12410">EGGSQSNHMDSWKIILTVVILIIFLLLTAAVLFYAKLTQQKKSVTVEQNTPGVGSPASSVMEDTNVIYSTVKKVPKANLESTYINLPDLQSQRTAKDQSPSDCVEYSSVLFRS</sequence>
<proteinExistence type="predicted"/>
<evidence type="ECO:0000256" key="1">
    <source>
        <dbReference type="SAM" id="Phobius"/>
    </source>
</evidence>
<accession>A0A401SUB8</accession>
<keyword evidence="1" id="KW-0812">Transmembrane</keyword>
<evidence type="ECO:0000313" key="2">
    <source>
        <dbReference type="EMBL" id="GCC34007.1"/>
    </source>
</evidence>
<feature type="non-terminal residue" evidence="2">
    <location>
        <position position="1"/>
    </location>
</feature>
<protein>
    <submittedName>
        <fullName evidence="2">Uncharacterized protein</fullName>
    </submittedName>
</protein>
<comment type="caution">
    <text evidence="2">The sequence shown here is derived from an EMBL/GenBank/DDBJ whole genome shotgun (WGS) entry which is preliminary data.</text>
</comment>
<dbReference type="EMBL" id="BEZZ01000560">
    <property type="protein sequence ID" value="GCC34007.1"/>
    <property type="molecule type" value="Genomic_DNA"/>
</dbReference>
<keyword evidence="3" id="KW-1185">Reference proteome</keyword>
<dbReference type="AlphaFoldDB" id="A0A401SUB8"/>
<keyword evidence="1" id="KW-0472">Membrane</keyword>
<feature type="transmembrane region" description="Helical" evidence="1">
    <location>
        <begin position="12"/>
        <end position="35"/>
    </location>
</feature>
<reference evidence="2 3" key="1">
    <citation type="journal article" date="2018" name="Nat. Ecol. Evol.">
        <title>Shark genomes provide insights into elasmobranch evolution and the origin of vertebrates.</title>
        <authorList>
            <person name="Hara Y"/>
            <person name="Yamaguchi K"/>
            <person name="Onimaru K"/>
            <person name="Kadota M"/>
            <person name="Koyanagi M"/>
            <person name="Keeley SD"/>
            <person name="Tatsumi K"/>
            <person name="Tanaka K"/>
            <person name="Motone F"/>
            <person name="Kageyama Y"/>
            <person name="Nozu R"/>
            <person name="Adachi N"/>
            <person name="Nishimura O"/>
            <person name="Nakagawa R"/>
            <person name="Tanegashima C"/>
            <person name="Kiyatake I"/>
            <person name="Matsumoto R"/>
            <person name="Murakumo K"/>
            <person name="Nishida K"/>
            <person name="Terakita A"/>
            <person name="Kuratani S"/>
            <person name="Sato K"/>
            <person name="Hyodo S Kuraku.S."/>
        </authorList>
    </citation>
    <scope>NUCLEOTIDE SEQUENCE [LARGE SCALE GENOMIC DNA]</scope>
</reference>
<organism evidence="2 3">
    <name type="scientific">Chiloscyllium punctatum</name>
    <name type="common">Brownbanded bambooshark</name>
    <name type="synonym">Hemiscyllium punctatum</name>
    <dbReference type="NCBI Taxonomy" id="137246"/>
    <lineage>
        <taxon>Eukaryota</taxon>
        <taxon>Metazoa</taxon>
        <taxon>Chordata</taxon>
        <taxon>Craniata</taxon>
        <taxon>Vertebrata</taxon>
        <taxon>Chondrichthyes</taxon>
        <taxon>Elasmobranchii</taxon>
        <taxon>Galeomorphii</taxon>
        <taxon>Galeoidea</taxon>
        <taxon>Orectolobiformes</taxon>
        <taxon>Hemiscylliidae</taxon>
        <taxon>Chiloscyllium</taxon>
    </lineage>
</organism>
<gene>
    <name evidence="2" type="ORF">chiPu_0012480</name>
</gene>
<dbReference type="Proteomes" id="UP000287033">
    <property type="component" value="Unassembled WGS sequence"/>
</dbReference>
<evidence type="ECO:0000313" key="3">
    <source>
        <dbReference type="Proteomes" id="UP000287033"/>
    </source>
</evidence>
<name>A0A401SUB8_CHIPU</name>
<keyword evidence="1" id="KW-1133">Transmembrane helix</keyword>